<accession>A0A9P0CE53</accession>
<reference evidence="3" key="1">
    <citation type="submission" date="2021-12" db="EMBL/GenBank/DDBJ databases">
        <authorList>
            <person name="King R."/>
        </authorList>
    </citation>
    <scope>NUCLEOTIDE SEQUENCE</scope>
</reference>
<dbReference type="InterPro" id="IPR036770">
    <property type="entry name" value="Ankyrin_rpt-contain_sf"/>
</dbReference>
<evidence type="ECO:0000313" key="4">
    <source>
        <dbReference type="Proteomes" id="UP001152759"/>
    </source>
</evidence>
<dbReference type="InterPro" id="IPR002110">
    <property type="entry name" value="Ankyrin_rpt"/>
</dbReference>
<dbReference type="PANTHER" id="PTHR24198:SF165">
    <property type="entry name" value="ANKYRIN REPEAT-CONTAINING PROTEIN-RELATED"/>
    <property type="match status" value="1"/>
</dbReference>
<keyword evidence="4" id="KW-1185">Reference proteome</keyword>
<dbReference type="Pfam" id="PF12796">
    <property type="entry name" value="Ank_2"/>
    <property type="match status" value="2"/>
</dbReference>
<dbReference type="AlphaFoldDB" id="A0A9P0CE53"/>
<organism evidence="3 4">
    <name type="scientific">Bemisia tabaci</name>
    <name type="common">Sweetpotato whitefly</name>
    <name type="synonym">Aleurodes tabaci</name>
    <dbReference type="NCBI Taxonomy" id="7038"/>
    <lineage>
        <taxon>Eukaryota</taxon>
        <taxon>Metazoa</taxon>
        <taxon>Ecdysozoa</taxon>
        <taxon>Arthropoda</taxon>
        <taxon>Hexapoda</taxon>
        <taxon>Insecta</taxon>
        <taxon>Pterygota</taxon>
        <taxon>Neoptera</taxon>
        <taxon>Paraneoptera</taxon>
        <taxon>Hemiptera</taxon>
        <taxon>Sternorrhyncha</taxon>
        <taxon>Aleyrodoidea</taxon>
        <taxon>Aleyrodidae</taxon>
        <taxon>Aleyrodinae</taxon>
        <taxon>Bemisia</taxon>
    </lineage>
</organism>
<keyword evidence="1" id="KW-0677">Repeat</keyword>
<gene>
    <name evidence="3" type="ORF">BEMITA_LOCUS10080</name>
</gene>
<dbReference type="PANTHER" id="PTHR24198">
    <property type="entry name" value="ANKYRIN REPEAT AND PROTEIN KINASE DOMAIN-CONTAINING PROTEIN"/>
    <property type="match status" value="1"/>
</dbReference>
<dbReference type="SUPFAM" id="SSF48403">
    <property type="entry name" value="Ankyrin repeat"/>
    <property type="match status" value="1"/>
</dbReference>
<dbReference type="Gene3D" id="1.25.40.20">
    <property type="entry name" value="Ankyrin repeat-containing domain"/>
    <property type="match status" value="2"/>
</dbReference>
<proteinExistence type="predicted"/>
<dbReference type="EMBL" id="OU963867">
    <property type="protein sequence ID" value="CAH0773619.1"/>
    <property type="molecule type" value="Genomic_DNA"/>
</dbReference>
<keyword evidence="2" id="KW-0040">ANK repeat</keyword>
<name>A0A9P0CE53_BEMTA</name>
<dbReference type="Proteomes" id="UP001152759">
    <property type="component" value="Chromosome 6"/>
</dbReference>
<evidence type="ECO:0000256" key="2">
    <source>
        <dbReference type="ARBA" id="ARBA00023043"/>
    </source>
</evidence>
<dbReference type="SMART" id="SM00248">
    <property type="entry name" value="ANK"/>
    <property type="match status" value="7"/>
</dbReference>
<evidence type="ECO:0000256" key="1">
    <source>
        <dbReference type="ARBA" id="ARBA00022737"/>
    </source>
</evidence>
<evidence type="ECO:0000313" key="3">
    <source>
        <dbReference type="EMBL" id="CAH0773619.1"/>
    </source>
</evidence>
<protein>
    <submittedName>
        <fullName evidence="3">Uncharacterized protein</fullName>
    </submittedName>
</protein>
<dbReference type="KEGG" id="btab:109038705"/>
<sequence>MECSIPLTCSCAMELDQSSDELIRISSIFNAAIENNDLDTVHKLLKTGLNPNNPFTANCVRHATVKNNLDLVKLLVEYNADVNSNAYIDTALCVAVENGFSSIVEFLVSCGADTQDTNSSGLCFLHTAVQSLKPILHTSKRNRIPSQDHLCSVGKEYKFFRILKCLLEKDSSQINDKCGGKTLLCLLTADLYNARAVLPFIKLLLDHGADVNVPSGRLTPLFYATKLCQDELVKLFLEFGAKVDVRLYNNNKMNILHYAIKKNRFSTVKLIMDCMNLDINSESYYYHALPLLHYTVKKGCPGILRSFLLSGGDITVRDKNGRSILENYMNVRKCRKQSLKMNQCLRLIIFFMVTERHRNKYDFTGSELRSLYSDWCSFRYLDKAFEIGLIGKVNDRLPVTYLHIIYASDSELAMLVRKYSLSSEFSQNIFPKECNMFLDVFEELINKGKKRLEILNKTKALERAGYFLSPIAPLNILCVENIVKFLNNVDLKNLLRASKRRTFYPTI</sequence>